<reference evidence="19" key="1">
    <citation type="submission" date="2021-06" db="EMBL/GenBank/DDBJ databases">
        <authorList>
            <person name="Kallberg Y."/>
            <person name="Tangrot J."/>
            <person name="Rosling A."/>
        </authorList>
    </citation>
    <scope>NUCLEOTIDE SEQUENCE</scope>
    <source>
        <strain evidence="19">AZ414A</strain>
    </source>
</reference>
<dbReference type="GO" id="GO:0005743">
    <property type="term" value="C:mitochondrial inner membrane"/>
    <property type="evidence" value="ECO:0007669"/>
    <property type="project" value="UniProtKB-SubCell"/>
</dbReference>
<dbReference type="Pfam" id="PF09139">
    <property type="entry name" value="Tam41_Mmp37"/>
    <property type="match status" value="2"/>
</dbReference>
<dbReference type="PANTHER" id="PTHR13619">
    <property type="entry name" value="PHOSPHATIDATE CYTIDYLYLTRANSFERASE, MITOCHONDRIAL"/>
    <property type="match status" value="1"/>
</dbReference>
<evidence type="ECO:0000256" key="2">
    <source>
        <dbReference type="ARBA" id="ARBA00004443"/>
    </source>
</evidence>
<comment type="pathway">
    <text evidence="3">Phospholipid metabolism; CDP-diacylglycerol biosynthesis; CDP-diacylglycerol from sn-glycerol 3-phosphate: step 3/3.</text>
</comment>
<organism evidence="19 20">
    <name type="scientific">Diversispora eburnea</name>
    <dbReference type="NCBI Taxonomy" id="1213867"/>
    <lineage>
        <taxon>Eukaryota</taxon>
        <taxon>Fungi</taxon>
        <taxon>Fungi incertae sedis</taxon>
        <taxon>Mucoromycota</taxon>
        <taxon>Glomeromycotina</taxon>
        <taxon>Glomeromycetes</taxon>
        <taxon>Diversisporales</taxon>
        <taxon>Diversisporaceae</taxon>
        <taxon>Diversispora</taxon>
    </lineage>
</organism>
<keyword evidence="11" id="KW-0999">Mitochondrion inner membrane</keyword>
<evidence type="ECO:0000256" key="17">
    <source>
        <dbReference type="ARBA" id="ARBA00023264"/>
    </source>
</evidence>
<keyword evidence="10" id="KW-0548">Nucleotidyltransferase</keyword>
<comment type="caution">
    <text evidence="19">The sequence shown here is derived from an EMBL/GenBank/DDBJ whole genome shotgun (WGS) entry which is preliminary data.</text>
</comment>
<evidence type="ECO:0000256" key="10">
    <source>
        <dbReference type="ARBA" id="ARBA00022695"/>
    </source>
</evidence>
<evidence type="ECO:0000256" key="14">
    <source>
        <dbReference type="ARBA" id="ARBA00023128"/>
    </source>
</evidence>
<keyword evidence="17" id="KW-1208">Phospholipid metabolism</keyword>
<accession>A0A9N8YTW6</accession>
<keyword evidence="20" id="KW-1185">Reference proteome</keyword>
<keyword evidence="14" id="KW-0496">Mitochondrion</keyword>
<dbReference type="GO" id="GO:0016024">
    <property type="term" value="P:CDP-diacylglycerol biosynthetic process"/>
    <property type="evidence" value="ECO:0007669"/>
    <property type="project" value="TreeGrafter"/>
</dbReference>
<evidence type="ECO:0000313" key="20">
    <source>
        <dbReference type="Proteomes" id="UP000789706"/>
    </source>
</evidence>
<dbReference type="EMBL" id="CAJVPK010000101">
    <property type="protein sequence ID" value="CAG8448888.1"/>
    <property type="molecule type" value="Genomic_DNA"/>
</dbReference>
<evidence type="ECO:0000256" key="12">
    <source>
        <dbReference type="ARBA" id="ARBA00022842"/>
    </source>
</evidence>
<dbReference type="AlphaFoldDB" id="A0A9N8YTW6"/>
<evidence type="ECO:0000313" key="19">
    <source>
        <dbReference type="EMBL" id="CAG8448888.1"/>
    </source>
</evidence>
<dbReference type="Proteomes" id="UP000789706">
    <property type="component" value="Unassembled WGS sequence"/>
</dbReference>
<evidence type="ECO:0000256" key="7">
    <source>
        <dbReference type="ARBA" id="ARBA00018337"/>
    </source>
</evidence>
<comment type="cofactor">
    <cofactor evidence="1">
        <name>Mg(2+)</name>
        <dbReference type="ChEBI" id="CHEBI:18420"/>
    </cofactor>
</comment>
<comment type="similarity">
    <text evidence="5">Belongs to the TAM41 family.</text>
</comment>
<evidence type="ECO:0000256" key="15">
    <source>
        <dbReference type="ARBA" id="ARBA00023136"/>
    </source>
</evidence>
<dbReference type="GO" id="GO:0004605">
    <property type="term" value="F:phosphatidate cytidylyltransferase activity"/>
    <property type="evidence" value="ECO:0007669"/>
    <property type="project" value="UniProtKB-EC"/>
</dbReference>
<keyword evidence="16" id="KW-0594">Phospholipid biosynthesis</keyword>
<evidence type="ECO:0000256" key="1">
    <source>
        <dbReference type="ARBA" id="ARBA00001946"/>
    </source>
</evidence>
<evidence type="ECO:0000256" key="6">
    <source>
        <dbReference type="ARBA" id="ARBA00012487"/>
    </source>
</evidence>
<sequence>MFIHQKWSSLKLFDVILGSFEVEDENEISHFLVSSVSSILSLSSLENTLILVTHENHTKKFIEFNLKFEQTRKGDKLPLEEYLKPIPFEKRIIPYYGRKFTFTPSEKENSSVMDRDGNGDQGIFLRALLDGTLIPSGEIVVILMPIIDHIPIDNESNEKLKKILHNFNAPIRYAFAYGSGVFSQKGYDEKPMVDFIFAVSYPQHWHSLNLKQNKNHYSFIRSLGSRAISSLQENVGASVYFNPYVQMDDMIKILRDDARVRLAQQVNLSNSLRTALLLLPKDFTEEQLYLTIAAISFKGDFRKFVGENPNKIKNVVSTQINNFNLLYSSLINALPNVTFIDDNNLQQDDSPKARAQMIQKLPRILKNKIQEEYKMAMIRKGISFPSDEKEIIKNIASSEDYSKYIETGLGEIIFWPAITQSLKGILTAGMFKSGKYISSKLGKWMFGK</sequence>
<dbReference type="GO" id="GO:0032049">
    <property type="term" value="P:cardiolipin biosynthetic process"/>
    <property type="evidence" value="ECO:0007669"/>
    <property type="project" value="InterPro"/>
</dbReference>
<comment type="pathway">
    <text evidence="4">Lipid metabolism.</text>
</comment>
<dbReference type="EC" id="2.7.7.41" evidence="6"/>
<evidence type="ECO:0000256" key="8">
    <source>
        <dbReference type="ARBA" id="ARBA00022516"/>
    </source>
</evidence>
<keyword evidence="12" id="KW-0460">Magnesium</keyword>
<keyword evidence="8" id="KW-0444">Lipid biosynthesis</keyword>
<comment type="subcellular location">
    <subcellularLocation>
        <location evidence="2">Mitochondrion inner membrane</location>
        <topology evidence="2">Peripheral membrane protein</topology>
        <orientation evidence="2">Matrix side</orientation>
    </subcellularLocation>
</comment>
<keyword evidence="13" id="KW-0443">Lipid metabolism</keyword>
<keyword evidence="15" id="KW-0472">Membrane</keyword>
<evidence type="ECO:0000256" key="3">
    <source>
        <dbReference type="ARBA" id="ARBA00005119"/>
    </source>
</evidence>
<keyword evidence="9" id="KW-0808">Transferase</keyword>
<evidence type="ECO:0000256" key="18">
    <source>
        <dbReference type="ARBA" id="ARBA00029893"/>
    </source>
</evidence>
<evidence type="ECO:0000256" key="9">
    <source>
        <dbReference type="ARBA" id="ARBA00022679"/>
    </source>
</evidence>
<evidence type="ECO:0000256" key="11">
    <source>
        <dbReference type="ARBA" id="ARBA00022792"/>
    </source>
</evidence>
<gene>
    <name evidence="19" type="ORF">DEBURN_LOCUS1990</name>
</gene>
<dbReference type="InterPro" id="IPR015222">
    <property type="entry name" value="Tam41"/>
</dbReference>
<dbReference type="OrthoDB" id="341477at2759"/>
<evidence type="ECO:0000256" key="16">
    <source>
        <dbReference type="ARBA" id="ARBA00023209"/>
    </source>
</evidence>
<dbReference type="PANTHER" id="PTHR13619:SF0">
    <property type="entry name" value="PHOSPHATIDATE CYTIDYLYLTRANSFERASE, MITOCHONDRIAL"/>
    <property type="match status" value="1"/>
</dbReference>
<evidence type="ECO:0000256" key="5">
    <source>
        <dbReference type="ARBA" id="ARBA00005458"/>
    </source>
</evidence>
<evidence type="ECO:0000256" key="4">
    <source>
        <dbReference type="ARBA" id="ARBA00005189"/>
    </source>
</evidence>
<proteinExistence type="inferred from homology"/>
<name>A0A9N8YTW6_9GLOM</name>
<evidence type="ECO:0000256" key="13">
    <source>
        <dbReference type="ARBA" id="ARBA00023098"/>
    </source>
</evidence>
<protein>
    <recommendedName>
        <fullName evidence="7">Phosphatidate cytidylyltransferase, mitochondrial</fullName>
        <ecNumber evidence="6">2.7.7.41</ecNumber>
    </recommendedName>
    <alternativeName>
        <fullName evidence="18">CDP-diacylglycerol synthase</fullName>
    </alternativeName>
</protein>